<dbReference type="SUPFAM" id="SSF55166">
    <property type="entry name" value="Hedgehog/DD-peptidase"/>
    <property type="match status" value="1"/>
</dbReference>
<dbReference type="Gene3D" id="3.30.1380.10">
    <property type="match status" value="1"/>
</dbReference>
<evidence type="ECO:0000313" key="3">
    <source>
        <dbReference type="Proteomes" id="UP000235994"/>
    </source>
</evidence>
<sequence length="126" mass="13900">MQRLEGVHPRLVDVVKLAIQRTPVDFTVVEGLRTAERQRELVAKGASQTQNSLHLRQPDGYGRAVDLAPLVGGAIPWDRWQAFADLADVVKACAAELGTPVEWGGDWRTLKDGPHFQLPRGWKAPA</sequence>
<evidence type="ECO:0000313" key="2">
    <source>
        <dbReference type="EMBL" id="PND35965.1"/>
    </source>
</evidence>
<accession>A0A2N8KR84</accession>
<reference evidence="2 3" key="1">
    <citation type="submission" date="2018-01" db="EMBL/GenBank/DDBJ databases">
        <title>The draft genome of an aniline degradation strain ANB-1.</title>
        <authorList>
            <person name="Zhang L."/>
            <person name="Jiang J."/>
        </authorList>
    </citation>
    <scope>NUCLEOTIDE SEQUENCE [LARGE SCALE GENOMIC DNA]</scope>
    <source>
        <strain evidence="2 3">ANB-1</strain>
    </source>
</reference>
<dbReference type="InterPro" id="IPR009045">
    <property type="entry name" value="Zn_M74/Hedgehog-like"/>
</dbReference>
<proteinExistence type="predicted"/>
<evidence type="ECO:0000259" key="1">
    <source>
        <dbReference type="Pfam" id="PF13539"/>
    </source>
</evidence>
<comment type="caution">
    <text evidence="2">The sequence shown here is derived from an EMBL/GenBank/DDBJ whole genome shotgun (WGS) entry which is preliminary data.</text>
</comment>
<protein>
    <recommendedName>
        <fullName evidence="1">Peptidase M15C domain-containing protein</fullName>
    </recommendedName>
</protein>
<feature type="domain" description="Peptidase M15C" evidence="1">
    <location>
        <begin position="51"/>
        <end position="118"/>
    </location>
</feature>
<dbReference type="CDD" id="cd14845">
    <property type="entry name" value="L-Ala-D-Glu_peptidase_like"/>
    <property type="match status" value="1"/>
</dbReference>
<gene>
    <name evidence="2" type="ORF">C1I89_05405</name>
</gene>
<dbReference type="EMBL" id="POQS01000001">
    <property type="protein sequence ID" value="PND35965.1"/>
    <property type="molecule type" value="Genomic_DNA"/>
</dbReference>
<organism evidence="2 3">
    <name type="scientific">Achromobacter pulmonis</name>
    <dbReference type="NCBI Taxonomy" id="1389932"/>
    <lineage>
        <taxon>Bacteria</taxon>
        <taxon>Pseudomonadati</taxon>
        <taxon>Pseudomonadota</taxon>
        <taxon>Betaproteobacteria</taxon>
        <taxon>Burkholderiales</taxon>
        <taxon>Alcaligenaceae</taxon>
        <taxon>Achromobacter</taxon>
    </lineage>
</organism>
<keyword evidence="3" id="KW-1185">Reference proteome</keyword>
<dbReference type="Pfam" id="PF13539">
    <property type="entry name" value="Peptidase_M15_4"/>
    <property type="match status" value="1"/>
</dbReference>
<dbReference type="GO" id="GO:0008233">
    <property type="term" value="F:peptidase activity"/>
    <property type="evidence" value="ECO:0007669"/>
    <property type="project" value="InterPro"/>
</dbReference>
<name>A0A2N8KR84_9BURK</name>
<dbReference type="AlphaFoldDB" id="A0A2N8KR84"/>
<dbReference type="Proteomes" id="UP000235994">
    <property type="component" value="Unassembled WGS sequence"/>
</dbReference>
<dbReference type="InterPro" id="IPR039561">
    <property type="entry name" value="Peptidase_M15C"/>
</dbReference>